<dbReference type="Gene3D" id="3.10.105.10">
    <property type="entry name" value="Dipeptide-binding Protein, Domain 3"/>
    <property type="match status" value="1"/>
</dbReference>
<accession>K9WMN0</accession>
<dbReference type="GO" id="GO:1904680">
    <property type="term" value="F:peptide transmembrane transporter activity"/>
    <property type="evidence" value="ECO:0007669"/>
    <property type="project" value="TreeGrafter"/>
</dbReference>
<dbReference type="PATRIC" id="fig|1173027.3.peg.5998"/>
<dbReference type="GO" id="GO:0042597">
    <property type="term" value="C:periplasmic space"/>
    <property type="evidence" value="ECO:0007669"/>
    <property type="project" value="UniProtKB-ARBA"/>
</dbReference>
<comment type="similarity">
    <text evidence="1">Belongs to the bacterial solute-binding protein 5 family.</text>
</comment>
<evidence type="ECO:0000256" key="1">
    <source>
        <dbReference type="ARBA" id="ARBA00005695"/>
    </source>
</evidence>
<evidence type="ECO:0000259" key="5">
    <source>
        <dbReference type="Pfam" id="PF00496"/>
    </source>
</evidence>
<dbReference type="SUPFAM" id="SSF53850">
    <property type="entry name" value="Periplasmic binding protein-like II"/>
    <property type="match status" value="1"/>
</dbReference>
<dbReference type="Pfam" id="PF00496">
    <property type="entry name" value="SBP_bac_5"/>
    <property type="match status" value="1"/>
</dbReference>
<keyword evidence="4" id="KW-1133">Transmembrane helix</keyword>
<dbReference type="PANTHER" id="PTHR30290:SF9">
    <property type="entry name" value="OLIGOPEPTIDE-BINDING PROTEIN APPA"/>
    <property type="match status" value="1"/>
</dbReference>
<dbReference type="AlphaFoldDB" id="K9WMN0"/>
<evidence type="ECO:0000256" key="4">
    <source>
        <dbReference type="SAM" id="Phobius"/>
    </source>
</evidence>
<dbReference type="OrthoDB" id="9796817at2"/>
<evidence type="ECO:0000256" key="2">
    <source>
        <dbReference type="ARBA" id="ARBA00022448"/>
    </source>
</evidence>
<dbReference type="EMBL" id="CP003630">
    <property type="protein sequence ID" value="AFZ21051.1"/>
    <property type="molecule type" value="Genomic_DNA"/>
</dbReference>
<keyword evidence="4" id="KW-0472">Membrane</keyword>
<feature type="transmembrane region" description="Helical" evidence="4">
    <location>
        <begin position="12"/>
        <end position="31"/>
    </location>
</feature>
<feature type="domain" description="Solute-binding protein family 5" evidence="5">
    <location>
        <begin position="103"/>
        <end position="482"/>
    </location>
</feature>
<keyword evidence="3" id="KW-0732">Signal</keyword>
<reference evidence="6 7" key="1">
    <citation type="submission" date="2012-06" db="EMBL/GenBank/DDBJ databases">
        <title>Finished chromosome of genome of Microcoleus sp. PCC 7113.</title>
        <authorList>
            <consortium name="US DOE Joint Genome Institute"/>
            <person name="Gugger M."/>
            <person name="Coursin T."/>
            <person name="Rippka R."/>
            <person name="Tandeau De Marsac N."/>
            <person name="Huntemann M."/>
            <person name="Wei C.-L."/>
            <person name="Han J."/>
            <person name="Detter J.C."/>
            <person name="Han C."/>
            <person name="Tapia R."/>
            <person name="Chen A."/>
            <person name="Kyrpides N."/>
            <person name="Mavromatis K."/>
            <person name="Markowitz V."/>
            <person name="Szeto E."/>
            <person name="Ivanova N."/>
            <person name="Pagani I."/>
            <person name="Pati A."/>
            <person name="Goodwin L."/>
            <person name="Nordberg H.P."/>
            <person name="Cantor M.N."/>
            <person name="Hua S.X."/>
            <person name="Woyke T."/>
            <person name="Kerfeld C.A."/>
        </authorList>
    </citation>
    <scope>NUCLEOTIDE SEQUENCE [LARGE SCALE GENOMIC DNA]</scope>
    <source>
        <strain evidence="6 7">PCC 7113</strain>
    </source>
</reference>
<dbReference type="HOGENOM" id="CLU_017028_7_0_3"/>
<dbReference type="GO" id="GO:0015833">
    <property type="term" value="P:peptide transport"/>
    <property type="evidence" value="ECO:0007669"/>
    <property type="project" value="TreeGrafter"/>
</dbReference>
<keyword evidence="4" id="KW-0812">Transmembrane</keyword>
<dbReference type="RefSeq" id="WP_015185184.1">
    <property type="nucleotide sequence ID" value="NC_019738.1"/>
</dbReference>
<gene>
    <name evidence="6" type="ORF">Mic7113_5413</name>
</gene>
<evidence type="ECO:0000313" key="7">
    <source>
        <dbReference type="Proteomes" id="UP000010471"/>
    </source>
</evidence>
<evidence type="ECO:0000256" key="3">
    <source>
        <dbReference type="ARBA" id="ARBA00022729"/>
    </source>
</evidence>
<organism evidence="6 7">
    <name type="scientific">Allocoleopsis franciscana PCC 7113</name>
    <dbReference type="NCBI Taxonomy" id="1173027"/>
    <lineage>
        <taxon>Bacteria</taxon>
        <taxon>Bacillati</taxon>
        <taxon>Cyanobacteriota</taxon>
        <taxon>Cyanophyceae</taxon>
        <taxon>Coleofasciculales</taxon>
        <taxon>Coleofasciculaceae</taxon>
        <taxon>Allocoleopsis</taxon>
        <taxon>Allocoleopsis franciscana</taxon>
    </lineage>
</organism>
<dbReference type="InterPro" id="IPR030678">
    <property type="entry name" value="Peptide/Ni-bd"/>
</dbReference>
<sequence>MRLGRWASEKRTWIIQPVILAILAFGLAILLSNCNPSSTNSTSSPPSPANSPAALSAGSLVYGAGGEPVNLEPGNIEDGNSLTVQNQIYNRLIQFKPGTTDLDPALATEWKSAEGGKVWTFKLRSGVKFHDGTDFDAEAVRFNVDRWWNPKSEFGYRNAGKTYIIWKNLFGGFKGSPESLLQDVVVEGKDTIKFVLKQPFAIFPTAIASGYFGIASPTAIKKAQASYGTPASFAVGTGPFIFREWRSGDRIVLAKNPNYWQEGLPKSEQLTIRFISDPAARLVQLRAGTIDLTVDLTPDQLQEVQRDPNVEPIFRPSYNVGYLALNPSYEPLKKPEVRQAIAQALNKQEIVKAFWGELGENTPHFTPPLFKEYQSQKATGYPYNPEQALQTLAKAGYPNGFDLQLWYMPVSRPYFPTPKPIAEAFAAELSAIGIKVNLQTKDWAAYLGDRNKSPGFQAFMLGWTGDYGDPDSFYYPHFGPGATADLGNWKNEQLFKLLDQARATQDKAARIKIYQQIDEILEKEAVRIPIVHSKPLLAKRKIVQGWTPSPLGTEPLGAVSKS</sequence>
<dbReference type="PIRSF" id="PIRSF002741">
    <property type="entry name" value="MppA"/>
    <property type="match status" value="1"/>
</dbReference>
<dbReference type="GO" id="GO:0043190">
    <property type="term" value="C:ATP-binding cassette (ABC) transporter complex"/>
    <property type="evidence" value="ECO:0007669"/>
    <property type="project" value="InterPro"/>
</dbReference>
<proteinExistence type="inferred from homology"/>
<dbReference type="InterPro" id="IPR000914">
    <property type="entry name" value="SBP_5_dom"/>
</dbReference>
<dbReference type="CDD" id="cd08493">
    <property type="entry name" value="PBP2_DppA_like"/>
    <property type="match status" value="1"/>
</dbReference>
<protein>
    <submittedName>
        <fullName evidence="6">ABC-type dipeptide transport system, periplasmic component</fullName>
    </submittedName>
</protein>
<dbReference type="Proteomes" id="UP000010471">
    <property type="component" value="Chromosome"/>
</dbReference>
<keyword evidence="7" id="KW-1185">Reference proteome</keyword>
<dbReference type="Gene3D" id="3.90.76.10">
    <property type="entry name" value="Dipeptide-binding Protein, Domain 1"/>
    <property type="match status" value="1"/>
</dbReference>
<dbReference type="STRING" id="1173027.Mic7113_5413"/>
<keyword evidence="2" id="KW-0813">Transport</keyword>
<name>K9WMN0_9CYAN</name>
<dbReference type="KEGG" id="mic:Mic7113_5413"/>
<dbReference type="PANTHER" id="PTHR30290">
    <property type="entry name" value="PERIPLASMIC BINDING COMPONENT OF ABC TRANSPORTER"/>
    <property type="match status" value="1"/>
</dbReference>
<dbReference type="eggNOG" id="COG0747">
    <property type="taxonomic scope" value="Bacteria"/>
</dbReference>
<dbReference type="Gene3D" id="3.40.190.10">
    <property type="entry name" value="Periplasmic binding protein-like II"/>
    <property type="match status" value="1"/>
</dbReference>
<dbReference type="InterPro" id="IPR039424">
    <property type="entry name" value="SBP_5"/>
</dbReference>
<evidence type="ECO:0000313" key="6">
    <source>
        <dbReference type="EMBL" id="AFZ21051.1"/>
    </source>
</evidence>